<protein>
    <submittedName>
        <fullName evidence="2">SDR family oxidoreductase</fullName>
    </submittedName>
</protein>
<dbReference type="EMBL" id="VGLS01000950">
    <property type="protein sequence ID" value="MBM3226549.1"/>
    <property type="molecule type" value="Genomic_DNA"/>
</dbReference>
<dbReference type="SUPFAM" id="SSF51735">
    <property type="entry name" value="NAD(P)-binding Rossmann-fold domains"/>
    <property type="match status" value="1"/>
</dbReference>
<organism evidence="2 3">
    <name type="scientific">Tectimicrobiota bacterium</name>
    <dbReference type="NCBI Taxonomy" id="2528274"/>
    <lineage>
        <taxon>Bacteria</taxon>
        <taxon>Pseudomonadati</taxon>
        <taxon>Nitrospinota/Tectimicrobiota group</taxon>
        <taxon>Candidatus Tectimicrobiota</taxon>
    </lineage>
</organism>
<gene>
    <name evidence="2" type="ORF">FJZ47_22525</name>
</gene>
<dbReference type="Pfam" id="PF13561">
    <property type="entry name" value="adh_short_C2"/>
    <property type="match status" value="1"/>
</dbReference>
<comment type="caution">
    <text evidence="2">The sequence shown here is derived from an EMBL/GenBank/DDBJ whole genome shotgun (WGS) entry which is preliminary data.</text>
</comment>
<dbReference type="InterPro" id="IPR050259">
    <property type="entry name" value="SDR"/>
</dbReference>
<dbReference type="InterPro" id="IPR036291">
    <property type="entry name" value="NAD(P)-bd_dom_sf"/>
</dbReference>
<comment type="similarity">
    <text evidence="1">Belongs to the short-chain dehydrogenases/reductases (SDR) family.</text>
</comment>
<evidence type="ECO:0000313" key="3">
    <source>
        <dbReference type="Proteomes" id="UP000712673"/>
    </source>
</evidence>
<reference evidence="2" key="1">
    <citation type="submission" date="2019-03" db="EMBL/GenBank/DDBJ databases">
        <title>Lake Tanganyika Metagenome-Assembled Genomes (MAGs).</title>
        <authorList>
            <person name="Tran P."/>
        </authorList>
    </citation>
    <scope>NUCLEOTIDE SEQUENCE</scope>
    <source>
        <strain evidence="2">K_DeepCast_65m_m2_066</strain>
    </source>
</reference>
<dbReference type="AlphaFoldDB" id="A0A937W3X2"/>
<dbReference type="Proteomes" id="UP000712673">
    <property type="component" value="Unassembled WGS sequence"/>
</dbReference>
<evidence type="ECO:0000256" key="1">
    <source>
        <dbReference type="ARBA" id="ARBA00006484"/>
    </source>
</evidence>
<dbReference type="PANTHER" id="PTHR42879">
    <property type="entry name" value="3-OXOACYL-(ACYL-CARRIER-PROTEIN) REDUCTASE"/>
    <property type="match status" value="1"/>
</dbReference>
<dbReference type="PRINTS" id="PR00081">
    <property type="entry name" value="GDHRDH"/>
</dbReference>
<dbReference type="Gene3D" id="3.40.50.720">
    <property type="entry name" value="NAD(P)-binding Rossmann-like Domain"/>
    <property type="match status" value="1"/>
</dbReference>
<accession>A0A937W3X2</accession>
<dbReference type="FunFam" id="3.40.50.720:FF:000084">
    <property type="entry name" value="Short-chain dehydrogenase reductase"/>
    <property type="match status" value="1"/>
</dbReference>
<sequence>MDLELTGKVAVITGASQGVGKAIARELAKEGVDVAICARRREALEATAGELEQETGRRILPVPTDTTNWESVRRMVETTVVTLGKVDILVNNAATPGGLVRGALADASEEALLEDIDTKVVGYFRCAKAVAPYMQRQGWGRIINIGGLSGRQSNAISGLRNAAIVHLTKTLSDQLGPSGITVNLIHPGTTRTERSGPMYAEQARKEGVSVEEIERRIAQNIAIRRIVEAREIGYIATFLASPKSTAITGEILAAGGGSMRAVFQ</sequence>
<proteinExistence type="inferred from homology"/>
<name>A0A937W3X2_UNCTE</name>
<dbReference type="PANTHER" id="PTHR42879:SF6">
    <property type="entry name" value="NADPH-DEPENDENT REDUCTASE BACG"/>
    <property type="match status" value="1"/>
</dbReference>
<dbReference type="InterPro" id="IPR002347">
    <property type="entry name" value="SDR_fam"/>
</dbReference>
<evidence type="ECO:0000313" key="2">
    <source>
        <dbReference type="EMBL" id="MBM3226549.1"/>
    </source>
</evidence>